<reference evidence="3" key="1">
    <citation type="journal article" date="2020" name="Stud. Mycol.">
        <title>101 Dothideomycetes genomes: a test case for predicting lifestyles and emergence of pathogens.</title>
        <authorList>
            <person name="Haridas S."/>
            <person name="Albert R."/>
            <person name="Binder M."/>
            <person name="Bloem J."/>
            <person name="Labutti K."/>
            <person name="Salamov A."/>
            <person name="Andreopoulos B."/>
            <person name="Baker S."/>
            <person name="Barry K."/>
            <person name="Bills G."/>
            <person name="Bluhm B."/>
            <person name="Cannon C."/>
            <person name="Castanera R."/>
            <person name="Culley D."/>
            <person name="Daum C."/>
            <person name="Ezra D."/>
            <person name="Gonzalez J."/>
            <person name="Henrissat B."/>
            <person name="Kuo A."/>
            <person name="Liang C."/>
            <person name="Lipzen A."/>
            <person name="Lutzoni F."/>
            <person name="Magnuson J."/>
            <person name="Mondo S."/>
            <person name="Nolan M."/>
            <person name="Ohm R."/>
            <person name="Pangilinan J."/>
            <person name="Park H.-J."/>
            <person name="Ramirez L."/>
            <person name="Alfaro M."/>
            <person name="Sun H."/>
            <person name="Tritt A."/>
            <person name="Yoshinaga Y."/>
            <person name="Zwiers L.-H."/>
            <person name="Turgeon B."/>
            <person name="Goodwin S."/>
            <person name="Spatafora J."/>
            <person name="Crous P."/>
            <person name="Grigoriev I."/>
        </authorList>
    </citation>
    <scope>NUCLEOTIDE SEQUENCE</scope>
    <source>
        <strain evidence="3">CBS 207.26</strain>
    </source>
</reference>
<dbReference type="InterPro" id="IPR056884">
    <property type="entry name" value="NPHP3-like_N"/>
</dbReference>
<dbReference type="Gene3D" id="3.40.50.300">
    <property type="entry name" value="P-loop containing nucleotide triphosphate hydrolases"/>
    <property type="match status" value="1"/>
</dbReference>
<dbReference type="PANTHER" id="PTHR46082">
    <property type="entry name" value="ATP/GTP-BINDING PROTEIN-RELATED"/>
    <property type="match status" value="1"/>
</dbReference>
<proteinExistence type="predicted"/>
<evidence type="ECO:0000259" key="2">
    <source>
        <dbReference type="PROSITE" id="PS50837"/>
    </source>
</evidence>
<evidence type="ECO:0000313" key="3">
    <source>
        <dbReference type="EMBL" id="KAF2178187.1"/>
    </source>
</evidence>
<dbReference type="GO" id="GO:0003824">
    <property type="term" value="F:catalytic activity"/>
    <property type="evidence" value="ECO:0007669"/>
    <property type="project" value="InterPro"/>
</dbReference>
<dbReference type="EMBL" id="ML994676">
    <property type="protein sequence ID" value="KAF2178187.1"/>
    <property type="molecule type" value="Genomic_DNA"/>
</dbReference>
<gene>
    <name evidence="3" type="ORF">K469DRAFT_695515</name>
</gene>
<dbReference type="PROSITE" id="PS50837">
    <property type="entry name" value="NACHT"/>
    <property type="match status" value="1"/>
</dbReference>
<dbReference type="PANTHER" id="PTHR46082:SF11">
    <property type="entry name" value="AAA+ ATPASE DOMAIN-CONTAINING PROTEIN-RELATED"/>
    <property type="match status" value="1"/>
</dbReference>
<organism evidence="3 4">
    <name type="scientific">Zopfia rhizophila CBS 207.26</name>
    <dbReference type="NCBI Taxonomy" id="1314779"/>
    <lineage>
        <taxon>Eukaryota</taxon>
        <taxon>Fungi</taxon>
        <taxon>Dikarya</taxon>
        <taxon>Ascomycota</taxon>
        <taxon>Pezizomycotina</taxon>
        <taxon>Dothideomycetes</taxon>
        <taxon>Dothideomycetes incertae sedis</taxon>
        <taxon>Zopfiaceae</taxon>
        <taxon>Zopfia</taxon>
    </lineage>
</organism>
<dbReference type="InterPro" id="IPR007111">
    <property type="entry name" value="NACHT_NTPase"/>
</dbReference>
<keyword evidence="1" id="KW-0677">Repeat</keyword>
<dbReference type="SUPFAM" id="SSF52540">
    <property type="entry name" value="P-loop containing nucleoside triphosphate hydrolases"/>
    <property type="match status" value="1"/>
</dbReference>
<evidence type="ECO:0000256" key="1">
    <source>
        <dbReference type="ARBA" id="ARBA00022737"/>
    </source>
</evidence>
<dbReference type="SUPFAM" id="SSF53167">
    <property type="entry name" value="Purine and uridine phosphorylases"/>
    <property type="match status" value="1"/>
</dbReference>
<dbReference type="Proteomes" id="UP000800200">
    <property type="component" value="Unassembled WGS sequence"/>
</dbReference>
<dbReference type="OrthoDB" id="1577640at2759"/>
<name>A0A6A6DFG1_9PEZI</name>
<dbReference type="Pfam" id="PF01048">
    <property type="entry name" value="PNP_UDP_1"/>
    <property type="match status" value="1"/>
</dbReference>
<dbReference type="GO" id="GO:0009116">
    <property type="term" value="P:nucleoside metabolic process"/>
    <property type="evidence" value="ECO:0007669"/>
    <property type="project" value="InterPro"/>
</dbReference>
<dbReference type="InterPro" id="IPR027417">
    <property type="entry name" value="P-loop_NTPase"/>
</dbReference>
<dbReference type="InterPro" id="IPR053137">
    <property type="entry name" value="NLR-like"/>
</dbReference>
<dbReference type="AlphaFoldDB" id="A0A6A6DFG1"/>
<dbReference type="Gene3D" id="3.40.50.1580">
    <property type="entry name" value="Nucleoside phosphorylase domain"/>
    <property type="match status" value="1"/>
</dbReference>
<keyword evidence="4" id="KW-1185">Reference proteome</keyword>
<accession>A0A6A6DFG1</accession>
<dbReference type="CDD" id="cd09008">
    <property type="entry name" value="MTAN"/>
    <property type="match status" value="1"/>
</dbReference>
<dbReference type="Pfam" id="PF24883">
    <property type="entry name" value="NPHP3_N"/>
    <property type="match status" value="1"/>
</dbReference>
<sequence length="566" mass="63093">MLDEEHGNLQTLPQKTDSNTYALGRIGKHKVVIACLLRAEIGASPAALVAQNMLSSFPNIRIGLMVGIGAGIPDCDDDEKDVRLGDVVISSDKKTGEVVTYNFGGKTYKNCDPEKAIKRDLESQVNGIPSIHYGIIATGSEVVKHAATREEIKEKHNAICLEMEAAGLMNNFPYLIIRGISDYADSHKNDQWHRYAAASAAARAKELLEFVHPTDVQETPKATEIVGRLKNRKEFGEWKSGVPQSLWLRGIPGAGKTVLSSSIINLLLSERTSNGGPLVLYFFFDTRDSAKQTLDKLLRSLISQLYSACERSQKPLDKLFSGKYENGDKQPSSGDLITTFESMIRSAEQKIQIILDALDECSNQEELLEWIKALSSSPVYVLMTSRDEKLLESSITGWLPERNLVSLHKNIIDTDISVYIQHILGWGVGFEKWSNRPDVLRKMQNELMEKANGMFRLAACQLDVLKKYAVAVDLSRKPEFEATRRMPEPEGILRMCPSLITLTSRHDEYSVQKPVKVIELAHATVKEYLTLLKKDNFCSIADPSKAQGSITRVCLAYLSQMSKVRS</sequence>
<feature type="domain" description="NACHT" evidence="2">
    <location>
        <begin position="244"/>
        <end position="365"/>
    </location>
</feature>
<evidence type="ECO:0000313" key="4">
    <source>
        <dbReference type="Proteomes" id="UP000800200"/>
    </source>
</evidence>
<dbReference type="InterPro" id="IPR000845">
    <property type="entry name" value="Nucleoside_phosphorylase_d"/>
</dbReference>
<dbReference type="InterPro" id="IPR035994">
    <property type="entry name" value="Nucleoside_phosphorylase_sf"/>
</dbReference>
<protein>
    <submittedName>
        <fullName evidence="3">Purine and uridine phosphorylase</fullName>
    </submittedName>
</protein>